<proteinExistence type="inferred from homology"/>
<evidence type="ECO:0000256" key="1">
    <source>
        <dbReference type="ARBA" id="ARBA00006484"/>
    </source>
</evidence>
<dbReference type="EMBL" id="JAUSVK010000001">
    <property type="protein sequence ID" value="MDQ0391409.1"/>
    <property type="molecule type" value="Genomic_DNA"/>
</dbReference>
<dbReference type="Pfam" id="PF13561">
    <property type="entry name" value="adh_short_C2"/>
    <property type="match status" value="1"/>
</dbReference>
<evidence type="ECO:0000313" key="3">
    <source>
        <dbReference type="EMBL" id="MDQ0391409.1"/>
    </source>
</evidence>
<dbReference type="Proteomes" id="UP001237448">
    <property type="component" value="Unassembled WGS sequence"/>
</dbReference>
<evidence type="ECO:0000313" key="4">
    <source>
        <dbReference type="Proteomes" id="UP001237448"/>
    </source>
</evidence>
<dbReference type="InterPro" id="IPR002347">
    <property type="entry name" value="SDR_fam"/>
</dbReference>
<keyword evidence="2" id="KW-0560">Oxidoreductase</keyword>
<dbReference type="InterPro" id="IPR036291">
    <property type="entry name" value="NAD(P)-bd_dom_sf"/>
</dbReference>
<comment type="caution">
    <text evidence="3">The sequence shown here is derived from an EMBL/GenBank/DDBJ whole genome shotgun (WGS) entry which is preliminary data.</text>
</comment>
<dbReference type="PANTHER" id="PTHR43477:SF1">
    <property type="entry name" value="DIHYDROANTICAPSIN 7-DEHYDROGENASE"/>
    <property type="match status" value="1"/>
</dbReference>
<dbReference type="SUPFAM" id="SSF51735">
    <property type="entry name" value="NAD(P)-binding Rossmann-fold domains"/>
    <property type="match status" value="1"/>
</dbReference>
<dbReference type="RefSeq" id="WP_307423667.1">
    <property type="nucleotide sequence ID" value="NZ_JAUSVK010000001.1"/>
</dbReference>
<dbReference type="NCBIfam" id="NF005449">
    <property type="entry name" value="PRK07041.1"/>
    <property type="match status" value="1"/>
</dbReference>
<evidence type="ECO:0000256" key="2">
    <source>
        <dbReference type="ARBA" id="ARBA00023002"/>
    </source>
</evidence>
<dbReference type="PRINTS" id="PR00081">
    <property type="entry name" value="GDHRDH"/>
</dbReference>
<name>A0ABU0FBB1_9HYPH</name>
<dbReference type="CDD" id="cd11731">
    <property type="entry name" value="Lin1944_like_SDR_c"/>
    <property type="match status" value="1"/>
</dbReference>
<accession>A0ABU0FBB1</accession>
<dbReference type="InterPro" id="IPR051122">
    <property type="entry name" value="SDR_DHRS6-like"/>
</dbReference>
<dbReference type="PANTHER" id="PTHR43477">
    <property type="entry name" value="DIHYDROANTICAPSIN 7-DEHYDROGENASE"/>
    <property type="match status" value="1"/>
</dbReference>
<gene>
    <name evidence="3" type="ORF">J3R73_001201</name>
</gene>
<comment type="similarity">
    <text evidence="1">Belongs to the short-chain dehydrogenases/reductases (SDR) family.</text>
</comment>
<reference evidence="3 4" key="1">
    <citation type="submission" date="2023-07" db="EMBL/GenBank/DDBJ databases">
        <title>Genomic Encyclopedia of Type Strains, Phase IV (KMG-IV): sequencing the most valuable type-strain genomes for metagenomic binning, comparative biology and taxonomic classification.</title>
        <authorList>
            <person name="Goeker M."/>
        </authorList>
    </citation>
    <scope>NUCLEOTIDE SEQUENCE [LARGE SCALE GENOMIC DNA]</scope>
    <source>
        <strain evidence="3 4">DSM 5896</strain>
    </source>
</reference>
<sequence length="244" mass="24935">MSKGKAGEHVLVVGGSSGMGFALAERLLAAGIAVTIVGRSPERLAQAREKLGNAPSLQAVTADATNEEDVERLFGSVGTLHHIVSTAADVSGVYVPLADMNVATARRAIDSKVVAPLLLAKHGAPRLAAAGSITLTSGIAAYRPAPKGSVVAAVNGAIESLVYALAVELAPIRVNAISPGWVDTPIWDSVAGEGKTAALEAMARRLPVGRIGQARDIAQALESVMRNGFISGTVVHVDGGQRLV</sequence>
<protein>
    <submittedName>
        <fullName evidence="3">NAD(P)-dependent dehydrogenase (Short-subunit alcohol dehydrogenase family)</fullName>
    </submittedName>
</protein>
<dbReference type="Gene3D" id="3.40.50.720">
    <property type="entry name" value="NAD(P)-binding Rossmann-like Domain"/>
    <property type="match status" value="1"/>
</dbReference>
<organism evidence="3 4">
    <name type="scientific">Labrys monachus</name>
    <dbReference type="NCBI Taxonomy" id="217067"/>
    <lineage>
        <taxon>Bacteria</taxon>
        <taxon>Pseudomonadati</taxon>
        <taxon>Pseudomonadota</taxon>
        <taxon>Alphaproteobacteria</taxon>
        <taxon>Hyphomicrobiales</taxon>
        <taxon>Xanthobacteraceae</taxon>
        <taxon>Labrys</taxon>
    </lineage>
</organism>
<keyword evidence="4" id="KW-1185">Reference proteome</keyword>